<dbReference type="InterPro" id="IPR004117">
    <property type="entry name" value="7tm6_olfct_rcpt"/>
</dbReference>
<dbReference type="GO" id="GO:0005886">
    <property type="term" value="C:plasma membrane"/>
    <property type="evidence" value="ECO:0007669"/>
    <property type="project" value="UniProtKB-SubCell"/>
</dbReference>
<name>S5TEG0_CEPCN</name>
<dbReference type="GO" id="GO:0007165">
    <property type="term" value="P:signal transduction"/>
    <property type="evidence" value="ECO:0007669"/>
    <property type="project" value="UniProtKB-KW"/>
</dbReference>
<keyword evidence="5 10" id="KW-0552">Olfaction</keyword>
<feature type="transmembrane region" description="Helical" evidence="10">
    <location>
        <begin position="339"/>
        <end position="358"/>
    </location>
</feature>
<dbReference type="Pfam" id="PF02949">
    <property type="entry name" value="7tm_6"/>
    <property type="match status" value="1"/>
</dbReference>
<keyword evidence="9 10" id="KW-0807">Transducer</keyword>
<feature type="transmembrane region" description="Helical" evidence="10">
    <location>
        <begin position="85"/>
        <end position="109"/>
    </location>
</feature>
<dbReference type="AlphaFoldDB" id="S5TEG0"/>
<evidence type="ECO:0000256" key="9">
    <source>
        <dbReference type="ARBA" id="ARBA00023224"/>
    </source>
</evidence>
<feature type="transmembrane region" description="Helical" evidence="10">
    <location>
        <begin position="176"/>
        <end position="198"/>
    </location>
</feature>
<reference evidence="11" key="1">
    <citation type="journal article" date="2013" name="Insect Mol. Biol.">
        <title>Odorant receptors of a primitive hymenopteran pest, the wheat stem sawfly.</title>
        <authorList>
            <person name="Gress J.C."/>
            <person name="Robertson H.M."/>
            <person name="Weaver D.K."/>
            <person name="Dlakic M."/>
            <person name="Wanner K.W."/>
        </authorList>
    </citation>
    <scope>NUCLEOTIDE SEQUENCE</scope>
    <source>
        <tissue evidence="11">Antennae</tissue>
    </source>
</reference>
<evidence type="ECO:0000313" key="11">
    <source>
        <dbReference type="EMBL" id="AGS43060.1"/>
    </source>
</evidence>
<comment type="similarity">
    <text evidence="10">Belongs to the insect chemoreceptor superfamily. Heteromeric odorant receptor channel (TC 1.A.69) family.</text>
</comment>
<feature type="transmembrane region" description="Helical" evidence="10">
    <location>
        <begin position="306"/>
        <end position="327"/>
    </location>
</feature>
<dbReference type="PANTHER" id="PTHR21137:SF35">
    <property type="entry name" value="ODORANT RECEPTOR 19A-RELATED"/>
    <property type="match status" value="1"/>
</dbReference>
<evidence type="ECO:0000256" key="10">
    <source>
        <dbReference type="RuleBase" id="RU351113"/>
    </source>
</evidence>
<sequence length="411" mass="47090">MHNPLAPPPLEVTSEHFRFSFESSTFCEASSRFTEWKSELKNLTIAILNEPLNMYLTIDSDILWLSKRVLSLAGIWPESPNNFRFFIYLLYLSLFNCAEFAALVLNLYWMNFDKSVRNMTESIPTAMVILKTAMFRRNMQLLLPLLSEVRADKFSVEEEPGIAWLYNIMGKLYTRLSVVLIFIVTTMLYAVPLSQWIVAKSNNLTSTYELPYQMYFGFEINDLRSHVLACLSLLPMSTVLTIGCTGSDTLLVVLIFYLCRQFVLLSVRIRNVETDPLIHPTKMKQLIERHANLIGMATALNKTYSSLLLVQTMGLSFVICIVAFELLTMAEVGEETNTLSFIIYSLAVVTLLFSYCFLGECLIHESSSIHNACYFSNWYRLPPDLARPIIIPIMRSRKPLHLTAGQFYVFP</sequence>
<evidence type="ECO:0000256" key="5">
    <source>
        <dbReference type="ARBA" id="ARBA00022725"/>
    </source>
</evidence>
<dbReference type="EMBL" id="KC778513">
    <property type="protein sequence ID" value="AGS43060.1"/>
    <property type="molecule type" value="mRNA"/>
</dbReference>
<evidence type="ECO:0000256" key="1">
    <source>
        <dbReference type="ARBA" id="ARBA00004651"/>
    </source>
</evidence>
<dbReference type="PANTHER" id="PTHR21137">
    <property type="entry name" value="ODORANT RECEPTOR"/>
    <property type="match status" value="1"/>
</dbReference>
<keyword evidence="3 10" id="KW-0716">Sensory transduction</keyword>
<keyword evidence="4 10" id="KW-0812">Transmembrane</keyword>
<dbReference type="GO" id="GO:0004984">
    <property type="term" value="F:olfactory receptor activity"/>
    <property type="evidence" value="ECO:0007669"/>
    <property type="project" value="InterPro"/>
</dbReference>
<evidence type="ECO:0000256" key="2">
    <source>
        <dbReference type="ARBA" id="ARBA00022475"/>
    </source>
</evidence>
<keyword evidence="7 10" id="KW-0472">Membrane</keyword>
<protein>
    <recommendedName>
        <fullName evidence="10">Odorant receptor</fullName>
    </recommendedName>
</protein>
<comment type="subcellular location">
    <subcellularLocation>
        <location evidence="1 10">Cell membrane</location>
        <topology evidence="1 10">Multi-pass membrane protein</topology>
    </subcellularLocation>
</comment>
<evidence type="ECO:0000256" key="3">
    <source>
        <dbReference type="ARBA" id="ARBA00022606"/>
    </source>
</evidence>
<feature type="transmembrane region" description="Helical" evidence="10">
    <location>
        <begin position="233"/>
        <end position="259"/>
    </location>
</feature>
<dbReference type="GO" id="GO:0005549">
    <property type="term" value="F:odorant binding"/>
    <property type="evidence" value="ECO:0007669"/>
    <property type="project" value="InterPro"/>
</dbReference>
<evidence type="ECO:0000256" key="4">
    <source>
        <dbReference type="ARBA" id="ARBA00022692"/>
    </source>
</evidence>
<keyword evidence="2" id="KW-1003">Cell membrane</keyword>
<comment type="caution">
    <text evidence="10">Lacks conserved residue(s) required for the propagation of feature annotation.</text>
</comment>
<keyword evidence="6 10" id="KW-1133">Transmembrane helix</keyword>
<evidence type="ECO:0000256" key="8">
    <source>
        <dbReference type="ARBA" id="ARBA00023170"/>
    </source>
</evidence>
<evidence type="ECO:0000256" key="6">
    <source>
        <dbReference type="ARBA" id="ARBA00022989"/>
    </source>
</evidence>
<evidence type="ECO:0000256" key="7">
    <source>
        <dbReference type="ARBA" id="ARBA00023136"/>
    </source>
</evidence>
<organism evidence="11">
    <name type="scientific">Cephus cinctus</name>
    <name type="common">Wheat stem sawfly</name>
    <dbReference type="NCBI Taxonomy" id="211228"/>
    <lineage>
        <taxon>Eukaryota</taxon>
        <taxon>Metazoa</taxon>
        <taxon>Ecdysozoa</taxon>
        <taxon>Arthropoda</taxon>
        <taxon>Hexapoda</taxon>
        <taxon>Insecta</taxon>
        <taxon>Pterygota</taxon>
        <taxon>Neoptera</taxon>
        <taxon>Endopterygota</taxon>
        <taxon>Hymenoptera</taxon>
        <taxon>Cephoidea</taxon>
        <taxon>Cephidae</taxon>
        <taxon>Cephus</taxon>
    </lineage>
</organism>
<accession>S5TEG0</accession>
<keyword evidence="8 10" id="KW-0675">Receptor</keyword>
<proteinExistence type="evidence at transcript level"/>